<dbReference type="InterPro" id="IPR036691">
    <property type="entry name" value="Endo/exonu/phosph_ase_sf"/>
</dbReference>
<dbReference type="AlphaFoldDB" id="A0A699H5D1"/>
<proteinExistence type="predicted"/>
<comment type="caution">
    <text evidence="1">The sequence shown here is derived from an EMBL/GenBank/DDBJ whole genome shotgun (WGS) entry which is preliminary data.</text>
</comment>
<dbReference type="Gene3D" id="3.60.10.10">
    <property type="entry name" value="Endonuclease/exonuclease/phosphatase"/>
    <property type="match status" value="1"/>
</dbReference>
<evidence type="ECO:0000313" key="1">
    <source>
        <dbReference type="EMBL" id="GEX47357.1"/>
    </source>
</evidence>
<reference evidence="1" key="1">
    <citation type="journal article" date="2019" name="Sci. Rep.">
        <title>Draft genome of Tanacetum cinerariifolium, the natural source of mosquito coil.</title>
        <authorList>
            <person name="Yamashiro T."/>
            <person name="Shiraishi A."/>
            <person name="Satake H."/>
            <person name="Nakayama K."/>
        </authorList>
    </citation>
    <scope>NUCLEOTIDE SEQUENCE</scope>
</reference>
<sequence>MVLPQSSQALHVKVFHKATNKTMFCSYIYAGNLQTERRLLWADLGIHGNVVHDFPWVLMGDFNMELNMEDIYAGSSPFNSAMCEFKDCVTCIEIMDINSSGLHYTWNQKLKGGCGILKKLDRIMGNVDFMDAFQEQLVECHWNSNVEGHNMFKVVSNVKALKKPLQKLLHDHGNIHEHINKLRIELDVVQKALDLNPTDSYLREEESVYLKAFNEAKLDEERIEVVVNSDNIEVSVSHVSKVFVSHYEQFLGTSMECNELNVEGLFSKSISATTSSNMVCGITNDEIKAAMFDISDDKAPGPDGAGFCLEGVHKREGCWFIPIGLVGVPQRTKPVNLYYTRDGWLVLIGVRTPRGVKTMTRSFGMLKSHYDVVWSSQYRIRWKPEGVMD</sequence>
<evidence type="ECO:0008006" key="2">
    <source>
        <dbReference type="Google" id="ProtNLM"/>
    </source>
</evidence>
<organism evidence="1">
    <name type="scientific">Tanacetum cinerariifolium</name>
    <name type="common">Dalmatian daisy</name>
    <name type="synonym">Chrysanthemum cinerariifolium</name>
    <dbReference type="NCBI Taxonomy" id="118510"/>
    <lineage>
        <taxon>Eukaryota</taxon>
        <taxon>Viridiplantae</taxon>
        <taxon>Streptophyta</taxon>
        <taxon>Embryophyta</taxon>
        <taxon>Tracheophyta</taxon>
        <taxon>Spermatophyta</taxon>
        <taxon>Magnoliopsida</taxon>
        <taxon>eudicotyledons</taxon>
        <taxon>Gunneridae</taxon>
        <taxon>Pentapetalae</taxon>
        <taxon>asterids</taxon>
        <taxon>campanulids</taxon>
        <taxon>Asterales</taxon>
        <taxon>Asteraceae</taxon>
        <taxon>Asteroideae</taxon>
        <taxon>Anthemideae</taxon>
        <taxon>Anthemidinae</taxon>
        <taxon>Tanacetum</taxon>
    </lineage>
</organism>
<name>A0A699H5D1_TANCI</name>
<gene>
    <name evidence="1" type="ORF">Tci_319332</name>
</gene>
<protein>
    <recommendedName>
        <fullName evidence="2">RNA-directed DNA polymerase, eukaryota</fullName>
    </recommendedName>
</protein>
<accession>A0A699H5D1</accession>
<dbReference type="EMBL" id="BKCJ010110393">
    <property type="protein sequence ID" value="GEX47357.1"/>
    <property type="molecule type" value="Genomic_DNA"/>
</dbReference>
<dbReference type="SUPFAM" id="SSF56219">
    <property type="entry name" value="DNase I-like"/>
    <property type="match status" value="1"/>
</dbReference>